<name>A0A3S5XZT0_9MOLU</name>
<keyword evidence="3" id="KW-1185">Reference proteome</keyword>
<keyword evidence="1" id="KW-0175">Coiled coil</keyword>
<accession>A0A3S5XZT0</accession>
<dbReference type="EMBL" id="CP024411">
    <property type="protein sequence ID" value="ATQ35512.1"/>
    <property type="molecule type" value="Genomic_DNA"/>
</dbReference>
<evidence type="ECO:0000313" key="3">
    <source>
        <dbReference type="Proteomes" id="UP000232226"/>
    </source>
</evidence>
<organism evidence="2 3">
    <name type="scientific">Mesoplasma entomophilum</name>
    <dbReference type="NCBI Taxonomy" id="2149"/>
    <lineage>
        <taxon>Bacteria</taxon>
        <taxon>Bacillati</taxon>
        <taxon>Mycoplasmatota</taxon>
        <taxon>Mollicutes</taxon>
        <taxon>Entomoplasmatales</taxon>
        <taxon>Entomoplasmataceae</taxon>
        <taxon>Mesoplasma</taxon>
    </lineage>
</organism>
<reference evidence="2 3" key="1">
    <citation type="submission" date="2017-10" db="EMBL/GenBank/DDBJ databases">
        <title>Complete Genome Sequence of Mesoplasma entomophilum.</title>
        <authorList>
            <person name="Knight T.F."/>
            <person name="Citino T."/>
            <person name="Rubinstein R."/>
            <person name="Neuschaefer Z."/>
        </authorList>
    </citation>
    <scope>NUCLEOTIDE SEQUENCE [LARGE SCALE GENOMIC DNA]</scope>
    <source>
        <strain evidence="2 3">TAC</strain>
    </source>
</reference>
<gene>
    <name evidence="2" type="ORF">CS528_01885</name>
</gene>
<evidence type="ECO:0000313" key="2">
    <source>
        <dbReference type="EMBL" id="ATQ35512.1"/>
    </source>
</evidence>
<proteinExistence type="predicted"/>
<dbReference type="RefSeq" id="WP_099651193.1">
    <property type="nucleotide sequence ID" value="NZ_CP024411.1"/>
</dbReference>
<evidence type="ECO:0000256" key="1">
    <source>
        <dbReference type="SAM" id="Coils"/>
    </source>
</evidence>
<feature type="coiled-coil region" evidence="1">
    <location>
        <begin position="54"/>
        <end position="96"/>
    </location>
</feature>
<protein>
    <submittedName>
        <fullName evidence="2">Uncharacterized protein</fullName>
    </submittedName>
</protein>
<dbReference type="AlphaFoldDB" id="A0A3S5XZT0"/>
<sequence>MILSKLVSNILVDEIIDDVNACIKNINLVQELNESNEYNFDSLYKMYDKNLIKLVNLEKELSKIDEFIDEFIEEISKLLIEEKQRFNETNKKEQENKKRIFEFIIFVQNKLMNYKKVIISFNWILDKMGLDIEINKQNEPEFYSLIEFNISKRFKTIREHVGINISILDSSDILLEEFETFSLNDKKKLLEKILRDINFDSILEMNDVEEIIRISKMSTSINFLIKFIDVVNFIKKSI</sequence>
<dbReference type="KEGG" id="ment:CS528_01885"/>
<dbReference type="Proteomes" id="UP000232226">
    <property type="component" value="Chromosome"/>
</dbReference>